<evidence type="ECO:0000313" key="4">
    <source>
        <dbReference type="Proteomes" id="UP000298860"/>
    </source>
</evidence>
<dbReference type="Gene3D" id="3.40.50.1820">
    <property type="entry name" value="alpha/beta hydrolase"/>
    <property type="match status" value="1"/>
</dbReference>
<dbReference type="EMBL" id="BJFL01000001">
    <property type="protein sequence ID" value="GDY28388.1"/>
    <property type="molecule type" value="Genomic_DNA"/>
</dbReference>
<dbReference type="PANTHER" id="PTHR11487:SF0">
    <property type="entry name" value="S-ACYL FATTY ACID SYNTHASE THIOESTERASE, MEDIUM CHAIN"/>
    <property type="match status" value="1"/>
</dbReference>
<dbReference type="InterPro" id="IPR029058">
    <property type="entry name" value="AB_hydrolase_fold"/>
</dbReference>
<accession>A0A4D4J0R0</accession>
<reference evidence="4" key="1">
    <citation type="submission" date="2019-04" db="EMBL/GenBank/DDBJ databases">
        <title>Draft genome sequence of Pseudonocardiaceae bacterium SL3-2-4.</title>
        <authorList>
            <person name="Ningsih F."/>
            <person name="Yokota A."/>
            <person name="Sakai Y."/>
            <person name="Nanatani K."/>
            <person name="Yabe S."/>
            <person name="Oetari A."/>
            <person name="Sjamsuridzal W."/>
        </authorList>
    </citation>
    <scope>NUCLEOTIDE SEQUENCE [LARGE SCALE GENOMIC DNA]</scope>
    <source>
        <strain evidence="4">SL3-2-4</strain>
    </source>
</reference>
<dbReference type="AlphaFoldDB" id="A0A4D4J0R0"/>
<dbReference type="GO" id="GO:0008610">
    <property type="term" value="P:lipid biosynthetic process"/>
    <property type="evidence" value="ECO:0007669"/>
    <property type="project" value="TreeGrafter"/>
</dbReference>
<organism evidence="3 4">
    <name type="scientific">Gandjariella thermophila</name>
    <dbReference type="NCBI Taxonomy" id="1931992"/>
    <lineage>
        <taxon>Bacteria</taxon>
        <taxon>Bacillati</taxon>
        <taxon>Actinomycetota</taxon>
        <taxon>Actinomycetes</taxon>
        <taxon>Pseudonocardiales</taxon>
        <taxon>Pseudonocardiaceae</taxon>
        <taxon>Gandjariella</taxon>
    </lineage>
</organism>
<protein>
    <recommendedName>
        <fullName evidence="2">Thioesterase domain-containing protein</fullName>
    </recommendedName>
</protein>
<dbReference type="InterPro" id="IPR012223">
    <property type="entry name" value="TEII"/>
</dbReference>
<name>A0A4D4J0R0_9PSEU</name>
<comment type="similarity">
    <text evidence="1">Belongs to the thioesterase family.</text>
</comment>
<feature type="domain" description="Thioesterase" evidence="2">
    <location>
        <begin position="1"/>
        <end position="189"/>
    </location>
</feature>
<evidence type="ECO:0000256" key="1">
    <source>
        <dbReference type="ARBA" id="ARBA00007169"/>
    </source>
</evidence>
<dbReference type="SUPFAM" id="SSF53474">
    <property type="entry name" value="alpha/beta-Hydrolases"/>
    <property type="match status" value="1"/>
</dbReference>
<sequence>MCAVLPPGRERRLDEQPLTAIGAMVDRLVPVLARWLDRPPVFFGHSMGALLAFETAGALAARGKVPPRLLVLSGRRPPDRPDDQPPIHDLPTEEFVAGLLKLGGTPREVVEHPELLDLLLPVLRADVRAVETYHYRPRPPLACPIVAFGGTDDERASVAELAGWERHTSGGCRVRAFSGGHFFAYEHPDVLPALRDELRPVSGR</sequence>
<gene>
    <name evidence="3" type="ORF">GTS_00210</name>
</gene>
<evidence type="ECO:0000313" key="3">
    <source>
        <dbReference type="EMBL" id="GDY28388.1"/>
    </source>
</evidence>
<proteinExistence type="inferred from homology"/>
<dbReference type="Pfam" id="PF00975">
    <property type="entry name" value="Thioesterase"/>
    <property type="match status" value="1"/>
</dbReference>
<dbReference type="Proteomes" id="UP000298860">
    <property type="component" value="Unassembled WGS sequence"/>
</dbReference>
<dbReference type="InterPro" id="IPR001031">
    <property type="entry name" value="Thioesterase"/>
</dbReference>
<comment type="caution">
    <text evidence="3">The sequence shown here is derived from an EMBL/GenBank/DDBJ whole genome shotgun (WGS) entry which is preliminary data.</text>
</comment>
<keyword evidence="4" id="KW-1185">Reference proteome</keyword>
<evidence type="ECO:0000259" key="2">
    <source>
        <dbReference type="Pfam" id="PF00975"/>
    </source>
</evidence>
<dbReference type="PANTHER" id="PTHR11487">
    <property type="entry name" value="THIOESTERASE"/>
    <property type="match status" value="1"/>
</dbReference>